<name>A0ABP9X6V2_9CHLR</name>
<dbReference type="InterPro" id="IPR014395">
    <property type="entry name" value="Pen/GL7ACA/AHL_acylase"/>
</dbReference>
<dbReference type="PIRSF" id="PIRSF001227">
    <property type="entry name" value="Pen_acylase"/>
    <property type="match status" value="1"/>
</dbReference>
<evidence type="ECO:0000256" key="3">
    <source>
        <dbReference type="ARBA" id="ARBA00023145"/>
    </source>
</evidence>
<dbReference type="Gene3D" id="3.60.20.10">
    <property type="entry name" value="Glutamine Phosphoribosylpyrophosphate, subunit 1, domain 1"/>
    <property type="match status" value="1"/>
</dbReference>
<reference evidence="4 5" key="1">
    <citation type="submission" date="2024-02" db="EMBL/GenBank/DDBJ databases">
        <title>Herpetosiphon gulosus NBRC 112829.</title>
        <authorList>
            <person name="Ichikawa N."/>
            <person name="Katano-Makiyama Y."/>
            <person name="Hidaka K."/>
        </authorList>
    </citation>
    <scope>NUCLEOTIDE SEQUENCE [LARGE SCALE GENOMIC DNA]</scope>
    <source>
        <strain evidence="4 5">NBRC 112829</strain>
    </source>
</reference>
<dbReference type="RefSeq" id="WP_345724691.1">
    <property type="nucleotide sequence ID" value="NZ_BAABRU010000032.1"/>
</dbReference>
<evidence type="ECO:0000313" key="5">
    <source>
        <dbReference type="Proteomes" id="UP001428290"/>
    </source>
</evidence>
<dbReference type="SUPFAM" id="SSF56235">
    <property type="entry name" value="N-terminal nucleophile aminohydrolases (Ntn hydrolases)"/>
    <property type="match status" value="1"/>
</dbReference>
<evidence type="ECO:0000256" key="1">
    <source>
        <dbReference type="ARBA" id="ARBA00006586"/>
    </source>
</evidence>
<dbReference type="PANTHER" id="PTHR34218">
    <property type="entry name" value="PEPTIDASE S45 PENICILLIN AMIDASE"/>
    <property type="match status" value="1"/>
</dbReference>
<dbReference type="PANTHER" id="PTHR34218:SF4">
    <property type="entry name" value="ACYL-HOMOSERINE LACTONE ACYLASE QUIP"/>
    <property type="match status" value="1"/>
</dbReference>
<gene>
    <name evidence="4" type="primary">quiP</name>
    <name evidence="4" type="ORF">Hgul01_04931</name>
</gene>
<comment type="similarity">
    <text evidence="1">Belongs to the peptidase S45 family.</text>
</comment>
<dbReference type="Proteomes" id="UP001428290">
    <property type="component" value="Unassembled WGS sequence"/>
</dbReference>
<keyword evidence="5" id="KW-1185">Reference proteome</keyword>
<keyword evidence="3" id="KW-0865">Zymogen</keyword>
<evidence type="ECO:0000313" key="4">
    <source>
        <dbReference type="EMBL" id="GAA5531107.1"/>
    </source>
</evidence>
<comment type="caution">
    <text evidence="4">The sequence shown here is derived from an EMBL/GenBank/DDBJ whole genome shotgun (WGS) entry which is preliminary data.</text>
</comment>
<organism evidence="4 5">
    <name type="scientific">Herpetosiphon gulosus</name>
    <dbReference type="NCBI Taxonomy" id="1973496"/>
    <lineage>
        <taxon>Bacteria</taxon>
        <taxon>Bacillati</taxon>
        <taxon>Chloroflexota</taxon>
        <taxon>Chloroflexia</taxon>
        <taxon>Herpetosiphonales</taxon>
        <taxon>Herpetosiphonaceae</taxon>
        <taxon>Herpetosiphon</taxon>
    </lineage>
</organism>
<dbReference type="InterPro" id="IPR023343">
    <property type="entry name" value="Penicillin_amidase_dom1"/>
</dbReference>
<dbReference type="InterPro" id="IPR029055">
    <property type="entry name" value="Ntn_hydrolases_N"/>
</dbReference>
<proteinExistence type="inferred from homology"/>
<evidence type="ECO:0000256" key="2">
    <source>
        <dbReference type="ARBA" id="ARBA00022801"/>
    </source>
</evidence>
<dbReference type="EMBL" id="BAABRU010000032">
    <property type="protein sequence ID" value="GAA5531107.1"/>
    <property type="molecule type" value="Genomic_DNA"/>
</dbReference>
<accession>A0ABP9X6V2</accession>
<protein>
    <submittedName>
        <fullName evidence="4">Acyl-homoserine lactone acylase QuiP</fullName>
    </submittedName>
</protein>
<dbReference type="InterPro" id="IPR043146">
    <property type="entry name" value="Penicillin_amidase_N_B-knob"/>
</dbReference>
<dbReference type="Gene3D" id="1.10.439.10">
    <property type="entry name" value="Penicillin Amidohydrolase, domain 1"/>
    <property type="match status" value="1"/>
</dbReference>
<dbReference type="InterPro" id="IPR043147">
    <property type="entry name" value="Penicillin_amidase_A-knob"/>
</dbReference>
<keyword evidence="2" id="KW-0378">Hydrolase</keyword>
<dbReference type="Pfam" id="PF01804">
    <property type="entry name" value="Penicil_amidase"/>
    <property type="match status" value="1"/>
</dbReference>
<sequence length="810" mass="89504">MHRFWKFTRWILLGLLVISLITGTGGYVYLRQSLPQTSGTIELTGIQRPVTIVRDQAGVPHIQAANYHDGLFGLGFVHAQDRLWQLEFQRRLARGELSEVLGTPTLETDRFLRALGLVAAAESAWKALDPASQQAIQAYIAGINQFIMNHNGMDLPPEFSILGFRPQLWQPIDVLLTGKLQAWSLGANWSAELLYSRLIAQIGPDRAAFLLPAASSDDPLILPDATYSAGSSRLATAVNSTFCVEQADLCSSLLGRVEQLHQQFKLAGSYAGSNSWVLAGQHTISGKPLLANDPHLAAQAPSIWYLAQIQAGELDVIGATLPGVPAVMIGHNRSIAWGLTNTGVDVQDLVIERLDQAGNAEYLGKSYPLTLRDEIIKVNDQPDQTLQVRSSRNGPIISDVDAELQATNQVLALRWTALEPTDHTITALLQLNLASDWQTFRAALAWYHAPMQNFSYADVNNNIGLQIAGRLPIRAGGDGRLPVEGWNAQAAWLRLSEFAELPLSYNPPSGMLVSANNQAVGDDYPLLISRSWAPAYRAQRIWQLLGEQPTFDQAAMQRMQADQRSLQAQQLLPLLLTAQTNNPQALQALELLKQWDASLTSDSAAAAIYETWYLRLARAIVVDDLGEEIWRSYSYHEQFFALAIPTILQTNAQAWCDDQTTAEPESCKLLMGRVLEQTLAELSAEYGSEIQQWRWDTIHQAVFPHAVFAGIEPLDSWFSHTIGNGGDSATINAGPADRIDFVQYGGPIYRQIVDLAALDQAVYIQTPGQSAHILSNHFDDLLAPWQRGEYLPMRLPLPNERQTTLLLQPE</sequence>
<dbReference type="Gene3D" id="1.10.1400.10">
    <property type="match status" value="1"/>
</dbReference>
<dbReference type="Gene3D" id="2.30.120.10">
    <property type="match status" value="1"/>
</dbReference>
<dbReference type="InterPro" id="IPR002692">
    <property type="entry name" value="S45"/>
</dbReference>
<dbReference type="CDD" id="cd03747">
    <property type="entry name" value="Ntn_PGA_like"/>
    <property type="match status" value="1"/>
</dbReference>